<dbReference type="Pfam" id="PF02556">
    <property type="entry name" value="SecB"/>
    <property type="match status" value="1"/>
</dbReference>
<gene>
    <name evidence="2" type="ORF">N7603_08170</name>
</gene>
<proteinExistence type="inferred from homology"/>
<sequence length="130" mass="15003">MLAYKRMNIVVSKLDLINKNVTGTYQLNHHITRNTGKIAENVYFTELIFMVKDTLDVQLPVNITIALRGIFEFENALEIDVIEFLKKDAVHILYPYLRSTVTNLTNAAFLPPLFIPFVDAYHLFKEDQAN</sequence>
<dbReference type="PANTHER" id="PTHR36918:SF1">
    <property type="entry name" value="PROTEIN-EXPORT PROTEIN SECB"/>
    <property type="match status" value="1"/>
</dbReference>
<comment type="caution">
    <text evidence="2">The sequence shown here is derived from an EMBL/GenBank/DDBJ whole genome shotgun (WGS) entry which is preliminary data.</text>
</comment>
<comment type="similarity">
    <text evidence="1">Belongs to the SecB family.</text>
</comment>
<dbReference type="InterPro" id="IPR003708">
    <property type="entry name" value="SecB"/>
</dbReference>
<evidence type="ECO:0000313" key="3">
    <source>
        <dbReference type="Proteomes" id="UP001209076"/>
    </source>
</evidence>
<accession>A0ABT2Q0V7</accession>
<dbReference type="EMBL" id="JAOEGN010000019">
    <property type="protein sequence ID" value="MCU0105632.1"/>
    <property type="molecule type" value="Genomic_DNA"/>
</dbReference>
<dbReference type="RefSeq" id="WP_262096950.1">
    <property type="nucleotide sequence ID" value="NZ_JAOEGN010000019.1"/>
</dbReference>
<dbReference type="PANTHER" id="PTHR36918">
    <property type="match status" value="1"/>
</dbReference>
<dbReference type="SUPFAM" id="SSF54611">
    <property type="entry name" value="SecB-like"/>
    <property type="match status" value="1"/>
</dbReference>
<name>A0ABT2Q0V7_9MOLU</name>
<dbReference type="Gene3D" id="3.10.420.10">
    <property type="entry name" value="SecB-like"/>
    <property type="match status" value="1"/>
</dbReference>
<evidence type="ECO:0000256" key="1">
    <source>
        <dbReference type="ARBA" id="ARBA00009990"/>
    </source>
</evidence>
<organism evidence="2 3">
    <name type="scientific">Paracholeplasma vituli</name>
    <dbReference type="NCBI Taxonomy" id="69473"/>
    <lineage>
        <taxon>Bacteria</taxon>
        <taxon>Bacillati</taxon>
        <taxon>Mycoplasmatota</taxon>
        <taxon>Mollicutes</taxon>
        <taxon>Acholeplasmatales</taxon>
        <taxon>Acholeplasmataceae</taxon>
        <taxon>Paracholeplasma</taxon>
    </lineage>
</organism>
<keyword evidence="3" id="KW-1185">Reference proteome</keyword>
<protein>
    <submittedName>
        <fullName evidence="2">Protein-export chaperone SecB</fullName>
    </submittedName>
</protein>
<dbReference type="Proteomes" id="UP001209076">
    <property type="component" value="Unassembled WGS sequence"/>
</dbReference>
<reference evidence="3" key="1">
    <citation type="submission" date="2023-07" db="EMBL/GenBank/DDBJ databases">
        <title>Novel Mycoplasma species identified in domestic and wild animals.</title>
        <authorList>
            <person name="Volokhov D.V."/>
            <person name="Furtak V.A."/>
            <person name="Zagorodnyaya T.A."/>
        </authorList>
    </citation>
    <scope>NUCLEOTIDE SEQUENCE [LARGE SCALE GENOMIC DNA]</scope>
    <source>
        <strain evidence="3">92-19</strain>
    </source>
</reference>
<dbReference type="InterPro" id="IPR035958">
    <property type="entry name" value="SecB-like_sf"/>
</dbReference>
<evidence type="ECO:0000313" key="2">
    <source>
        <dbReference type="EMBL" id="MCU0105632.1"/>
    </source>
</evidence>